<sequence length="45" mass="4982">MSVDTGGRPGTSTELELFRLNADVGHAQFPTRCNQFTTTLRNNVQ</sequence>
<proteinExistence type="predicted"/>
<dbReference type="AlphaFoldDB" id="A0ABD5X5K1"/>
<dbReference type="Proteomes" id="UP001596388">
    <property type="component" value="Unassembled WGS sequence"/>
</dbReference>
<reference evidence="1 2" key="1">
    <citation type="journal article" date="2019" name="Int. J. Syst. Evol. Microbiol.">
        <title>The Global Catalogue of Microorganisms (GCM) 10K type strain sequencing project: providing services to taxonomists for standard genome sequencing and annotation.</title>
        <authorList>
            <consortium name="The Broad Institute Genomics Platform"/>
            <consortium name="The Broad Institute Genome Sequencing Center for Infectious Disease"/>
            <person name="Wu L."/>
            <person name="Ma J."/>
        </authorList>
    </citation>
    <scope>NUCLEOTIDE SEQUENCE [LARGE SCALE GENOMIC DNA]</scope>
    <source>
        <strain evidence="1 2">DT55</strain>
    </source>
</reference>
<name>A0ABD5X5K1_9EURY</name>
<keyword evidence="2" id="KW-1185">Reference proteome</keyword>
<evidence type="ECO:0000313" key="1">
    <source>
        <dbReference type="EMBL" id="MFC7098862.1"/>
    </source>
</evidence>
<organism evidence="1 2">
    <name type="scientific">Halobaculum marinum</name>
    <dbReference type="NCBI Taxonomy" id="3031996"/>
    <lineage>
        <taxon>Archaea</taxon>
        <taxon>Methanobacteriati</taxon>
        <taxon>Methanobacteriota</taxon>
        <taxon>Stenosarchaea group</taxon>
        <taxon>Halobacteria</taxon>
        <taxon>Halobacteriales</taxon>
        <taxon>Haloferacaceae</taxon>
        <taxon>Halobaculum</taxon>
    </lineage>
</organism>
<protein>
    <submittedName>
        <fullName evidence="1">Uncharacterized protein</fullName>
    </submittedName>
</protein>
<evidence type="ECO:0000313" key="2">
    <source>
        <dbReference type="Proteomes" id="UP001596388"/>
    </source>
</evidence>
<gene>
    <name evidence="1" type="ORF">ACFQKD_16275</name>
</gene>
<comment type="caution">
    <text evidence="1">The sequence shown here is derived from an EMBL/GenBank/DDBJ whole genome shotgun (WGS) entry which is preliminary data.</text>
</comment>
<dbReference type="EMBL" id="JBHTAG010000004">
    <property type="protein sequence ID" value="MFC7098862.1"/>
    <property type="molecule type" value="Genomic_DNA"/>
</dbReference>
<accession>A0ABD5X5K1</accession>